<reference evidence="9 10" key="1">
    <citation type="submission" date="2020-10" db="EMBL/GenBank/DDBJ databases">
        <title>Novel species in genus Corynebacterium.</title>
        <authorList>
            <person name="Zhang G."/>
        </authorList>
    </citation>
    <scope>NUCLEOTIDE SEQUENCE [LARGE SCALE GENOMIC DNA]</scope>
    <source>
        <strain evidence="9 10">DSM 45110</strain>
    </source>
</reference>
<keyword evidence="4" id="KW-0443">Lipid metabolism</keyword>
<evidence type="ECO:0000256" key="8">
    <source>
        <dbReference type="RuleBase" id="RU003707"/>
    </source>
</evidence>
<gene>
    <name evidence="9" type="ORF">IRY30_08240</name>
</gene>
<comment type="similarity">
    <text evidence="2 8">Belongs to the enoyl-CoA hydratase/isomerase family.</text>
</comment>
<evidence type="ECO:0000313" key="10">
    <source>
        <dbReference type="Proteomes" id="UP000635902"/>
    </source>
</evidence>
<dbReference type="PANTHER" id="PTHR11941">
    <property type="entry name" value="ENOYL-COA HYDRATASE-RELATED"/>
    <property type="match status" value="1"/>
</dbReference>
<evidence type="ECO:0000256" key="3">
    <source>
        <dbReference type="ARBA" id="ARBA00022832"/>
    </source>
</evidence>
<evidence type="ECO:0000256" key="7">
    <source>
        <dbReference type="ARBA" id="ARBA00023717"/>
    </source>
</evidence>
<comment type="catalytic activity">
    <reaction evidence="6">
        <text>a (3S)-3-hydroxyacyl-CoA = a (2E)-enoyl-CoA + H2O</text>
        <dbReference type="Rhea" id="RHEA:16105"/>
        <dbReference type="ChEBI" id="CHEBI:15377"/>
        <dbReference type="ChEBI" id="CHEBI:57318"/>
        <dbReference type="ChEBI" id="CHEBI:58856"/>
        <dbReference type="EC" id="4.2.1.17"/>
    </reaction>
</comment>
<keyword evidence="5 9" id="KW-0456">Lyase</keyword>
<evidence type="ECO:0000313" key="9">
    <source>
        <dbReference type="EMBL" id="MBF4554058.1"/>
    </source>
</evidence>
<evidence type="ECO:0000256" key="4">
    <source>
        <dbReference type="ARBA" id="ARBA00023098"/>
    </source>
</evidence>
<dbReference type="Gene3D" id="3.90.226.10">
    <property type="entry name" value="2-enoyl-CoA Hydratase, Chain A, domain 1"/>
    <property type="match status" value="1"/>
</dbReference>
<dbReference type="EMBL" id="JADKMY010000002">
    <property type="protein sequence ID" value="MBF4554058.1"/>
    <property type="molecule type" value="Genomic_DNA"/>
</dbReference>
<sequence length="255" mass="26678">MTVEVGRDGAIGIITLNDPDRRNALDAAKAQKIAEAVRGFAGSPDVAGAPAGEAGQPVRAILLRAQGPAFCAGADLAGGVYATEFFESITQMLQAITNSPLPVIADVQGPAVGAGCQLLLACDLRVFGEKAAIWVPAAEHGFALDAWTHERLKEMLGGAVARNVMIGAAKVGSEQAVALGFAVKIGDDATALDYAHSMAALSPLSMEHSKRVLNSPDPSQDESLEKLFYAAWASEDVKEARAARKERRAPKFTGR</sequence>
<keyword evidence="10" id="KW-1185">Reference proteome</keyword>
<dbReference type="NCBIfam" id="NF005891">
    <property type="entry name" value="PRK07854.1"/>
    <property type="match status" value="1"/>
</dbReference>
<name>A0ABR9ZKU6_9CORY</name>
<dbReference type="SUPFAM" id="SSF52096">
    <property type="entry name" value="ClpP/crotonase"/>
    <property type="match status" value="1"/>
</dbReference>
<proteinExistence type="inferred from homology"/>
<dbReference type="PROSITE" id="PS00166">
    <property type="entry name" value="ENOYL_COA_HYDRATASE"/>
    <property type="match status" value="1"/>
</dbReference>
<comment type="caution">
    <text evidence="9">The sequence shown here is derived from an EMBL/GenBank/DDBJ whole genome shotgun (WGS) entry which is preliminary data.</text>
</comment>
<comment type="function">
    <text evidence="1">Could possibly oxidize fatty acids using specific components.</text>
</comment>
<dbReference type="InterPro" id="IPR029045">
    <property type="entry name" value="ClpP/crotonase-like_dom_sf"/>
</dbReference>
<evidence type="ECO:0000256" key="2">
    <source>
        <dbReference type="ARBA" id="ARBA00005254"/>
    </source>
</evidence>
<dbReference type="PANTHER" id="PTHR11941:SF169">
    <property type="entry name" value="(7AS)-7A-METHYL-1,5-DIOXO-2,3,5,6,7,7A-HEXAHYDRO-1H-INDENE-CARBOXYL-COA HYDROLASE"/>
    <property type="match status" value="1"/>
</dbReference>
<dbReference type="Proteomes" id="UP000635902">
    <property type="component" value="Unassembled WGS sequence"/>
</dbReference>
<dbReference type="InterPro" id="IPR018376">
    <property type="entry name" value="Enoyl-CoA_hyd/isom_CS"/>
</dbReference>
<dbReference type="InterPro" id="IPR001753">
    <property type="entry name" value="Enoyl-CoA_hydra/iso"/>
</dbReference>
<dbReference type="CDD" id="cd06558">
    <property type="entry name" value="crotonase-like"/>
    <property type="match status" value="1"/>
</dbReference>
<dbReference type="RefSeq" id="WP_194556924.1">
    <property type="nucleotide sequence ID" value="NZ_JADKMY010000002.1"/>
</dbReference>
<keyword evidence="3" id="KW-0276">Fatty acid metabolism</keyword>
<evidence type="ECO:0000256" key="5">
    <source>
        <dbReference type="ARBA" id="ARBA00023239"/>
    </source>
</evidence>
<evidence type="ECO:0000256" key="6">
    <source>
        <dbReference type="ARBA" id="ARBA00023709"/>
    </source>
</evidence>
<protein>
    <submittedName>
        <fullName evidence="9">Enoyl-CoA hydratase</fullName>
        <ecNumber evidence="9">4.2.1.17</ecNumber>
    </submittedName>
</protein>
<dbReference type="GO" id="GO:0004300">
    <property type="term" value="F:enoyl-CoA hydratase activity"/>
    <property type="evidence" value="ECO:0007669"/>
    <property type="project" value="UniProtKB-EC"/>
</dbReference>
<dbReference type="EC" id="4.2.1.17" evidence="9"/>
<comment type="catalytic activity">
    <reaction evidence="7">
        <text>a 4-saturated-(3S)-3-hydroxyacyl-CoA = a (3E)-enoyl-CoA + H2O</text>
        <dbReference type="Rhea" id="RHEA:20724"/>
        <dbReference type="ChEBI" id="CHEBI:15377"/>
        <dbReference type="ChEBI" id="CHEBI:58521"/>
        <dbReference type="ChEBI" id="CHEBI:137480"/>
        <dbReference type="EC" id="4.2.1.17"/>
    </reaction>
</comment>
<dbReference type="Pfam" id="PF00378">
    <property type="entry name" value="ECH_1"/>
    <property type="match status" value="1"/>
</dbReference>
<evidence type="ECO:0000256" key="1">
    <source>
        <dbReference type="ARBA" id="ARBA00002994"/>
    </source>
</evidence>
<accession>A0ABR9ZKU6</accession>
<organism evidence="9 10">
    <name type="scientific">Corynebacterium suicordis DSM 45110</name>
    <dbReference type="NCBI Taxonomy" id="1121369"/>
    <lineage>
        <taxon>Bacteria</taxon>
        <taxon>Bacillati</taxon>
        <taxon>Actinomycetota</taxon>
        <taxon>Actinomycetes</taxon>
        <taxon>Mycobacteriales</taxon>
        <taxon>Corynebacteriaceae</taxon>
        <taxon>Corynebacterium</taxon>
    </lineage>
</organism>